<feature type="transmembrane region" description="Helical" evidence="2">
    <location>
        <begin position="84"/>
        <end position="107"/>
    </location>
</feature>
<keyword evidence="2" id="KW-0472">Membrane</keyword>
<proteinExistence type="predicted"/>
<protein>
    <submittedName>
        <fullName evidence="3">Uncharacterized protein</fullName>
    </submittedName>
</protein>
<evidence type="ECO:0000313" key="3">
    <source>
        <dbReference type="EMBL" id="GLQ74128.1"/>
    </source>
</evidence>
<comment type="caution">
    <text evidence="3">The sequence shown here is derived from an EMBL/GenBank/DDBJ whole genome shotgun (WGS) entry which is preliminary data.</text>
</comment>
<evidence type="ECO:0000256" key="2">
    <source>
        <dbReference type="SAM" id="Phobius"/>
    </source>
</evidence>
<dbReference type="Proteomes" id="UP001156690">
    <property type="component" value="Unassembled WGS sequence"/>
</dbReference>
<feature type="region of interest" description="Disordered" evidence="1">
    <location>
        <begin position="1"/>
        <end position="24"/>
    </location>
</feature>
<feature type="transmembrane region" description="Helical" evidence="2">
    <location>
        <begin position="119"/>
        <end position="135"/>
    </location>
</feature>
<keyword evidence="2" id="KW-1133">Transmembrane helix</keyword>
<organism evidence="3 4">
    <name type="scientific">Vibrio penaeicida</name>
    <dbReference type="NCBI Taxonomy" id="104609"/>
    <lineage>
        <taxon>Bacteria</taxon>
        <taxon>Pseudomonadati</taxon>
        <taxon>Pseudomonadota</taxon>
        <taxon>Gammaproteobacteria</taxon>
        <taxon>Vibrionales</taxon>
        <taxon>Vibrionaceae</taxon>
        <taxon>Vibrio</taxon>
    </lineage>
</organism>
<keyword evidence="2" id="KW-0812">Transmembrane</keyword>
<sequence length="142" mass="15968">MSKELSVFDSTQPQHQDRPETRKNRFGRLNISGKNFDYTQTQDDAPLNLIEKLKPSEIKGDDSNYWNEKSISNSDFINIYQAVYFIYMISKGVVIFLFPVFLLVSFLPIFGGHSLMDTVYGIAELVAWSVCYVLLPGGGGGG</sequence>
<evidence type="ECO:0000256" key="1">
    <source>
        <dbReference type="SAM" id="MobiDB-lite"/>
    </source>
</evidence>
<name>A0AAV5NUD7_9VIBR</name>
<dbReference type="EMBL" id="BSNX01000052">
    <property type="protein sequence ID" value="GLQ74128.1"/>
    <property type="molecule type" value="Genomic_DNA"/>
</dbReference>
<reference evidence="4" key="1">
    <citation type="journal article" date="2019" name="Int. J. Syst. Evol. Microbiol.">
        <title>The Global Catalogue of Microorganisms (GCM) 10K type strain sequencing project: providing services to taxonomists for standard genome sequencing and annotation.</title>
        <authorList>
            <consortium name="The Broad Institute Genomics Platform"/>
            <consortium name="The Broad Institute Genome Sequencing Center for Infectious Disease"/>
            <person name="Wu L."/>
            <person name="Ma J."/>
        </authorList>
    </citation>
    <scope>NUCLEOTIDE SEQUENCE [LARGE SCALE GENOMIC DNA]</scope>
    <source>
        <strain evidence="4">NBRC 15640</strain>
    </source>
</reference>
<dbReference type="AlphaFoldDB" id="A0AAV5NUD7"/>
<keyword evidence="4" id="KW-1185">Reference proteome</keyword>
<dbReference type="RefSeq" id="WP_126607216.1">
    <property type="nucleotide sequence ID" value="NZ_AP025144.1"/>
</dbReference>
<accession>A0AAV5NUD7</accession>
<evidence type="ECO:0000313" key="4">
    <source>
        <dbReference type="Proteomes" id="UP001156690"/>
    </source>
</evidence>
<gene>
    <name evidence="3" type="ORF">GCM10007932_34890</name>
</gene>